<evidence type="ECO:0000313" key="6">
    <source>
        <dbReference type="Proteomes" id="UP000252519"/>
    </source>
</evidence>
<comment type="caution">
    <text evidence="5">The sequence shown here is derived from an EMBL/GenBank/DDBJ whole genome shotgun (WGS) entry which is preliminary data.</text>
</comment>
<sequence length="101" mass="11541">MSLLDLWTAGQETTTVTLKWAFAYLLLHPQVKTRIEKELLSITKGQRLLSITDRPNTPYYSAVINVSFKILDEGTSSPEMLHQGNPSLCFDCTYKLLERHI</sequence>
<dbReference type="GO" id="GO:0006805">
    <property type="term" value="P:xenobiotic metabolic process"/>
    <property type="evidence" value="ECO:0007669"/>
    <property type="project" value="TreeGrafter"/>
</dbReference>
<dbReference type="GO" id="GO:0016712">
    <property type="term" value="F:oxidoreductase activity, acting on paired donors, with incorporation or reduction of molecular oxygen, reduced flavin or flavoprotein as one donor, and incorporation of one atom of oxygen"/>
    <property type="evidence" value="ECO:0007669"/>
    <property type="project" value="TreeGrafter"/>
</dbReference>
<dbReference type="AlphaFoldDB" id="A0A368EZ65"/>
<dbReference type="PANTHER" id="PTHR24300">
    <property type="entry name" value="CYTOCHROME P450 508A4-RELATED"/>
    <property type="match status" value="1"/>
</dbReference>
<dbReference type="STRING" id="29170.A0A368EZ65"/>
<dbReference type="OrthoDB" id="2789670at2759"/>
<keyword evidence="4" id="KW-0560">Oxidoreductase</keyword>
<evidence type="ECO:0000256" key="3">
    <source>
        <dbReference type="ARBA" id="ARBA00023004"/>
    </source>
</evidence>
<accession>A0A368EZ65</accession>
<name>A0A368EZ65_ANCCA</name>
<dbReference type="PANTHER" id="PTHR24300:SF375">
    <property type="entry name" value="CYTOCHROME P450 FAMILY"/>
    <property type="match status" value="1"/>
</dbReference>
<evidence type="ECO:0000313" key="5">
    <source>
        <dbReference type="EMBL" id="RCN25066.1"/>
    </source>
</evidence>
<evidence type="ECO:0000256" key="2">
    <source>
        <dbReference type="ARBA" id="ARBA00022723"/>
    </source>
</evidence>
<dbReference type="GO" id="GO:0020037">
    <property type="term" value="F:heme binding"/>
    <property type="evidence" value="ECO:0007669"/>
    <property type="project" value="InterPro"/>
</dbReference>
<keyword evidence="6" id="KW-1185">Reference proteome</keyword>
<organism evidence="5 6">
    <name type="scientific">Ancylostoma caninum</name>
    <name type="common">Dog hookworm</name>
    <dbReference type="NCBI Taxonomy" id="29170"/>
    <lineage>
        <taxon>Eukaryota</taxon>
        <taxon>Metazoa</taxon>
        <taxon>Ecdysozoa</taxon>
        <taxon>Nematoda</taxon>
        <taxon>Chromadorea</taxon>
        <taxon>Rhabditida</taxon>
        <taxon>Rhabditina</taxon>
        <taxon>Rhabditomorpha</taxon>
        <taxon>Strongyloidea</taxon>
        <taxon>Ancylostomatidae</taxon>
        <taxon>Ancylostomatinae</taxon>
        <taxon>Ancylostoma</taxon>
    </lineage>
</organism>
<proteinExistence type="inferred from homology"/>
<dbReference type="InterPro" id="IPR050182">
    <property type="entry name" value="Cytochrome_P450_fam2"/>
</dbReference>
<keyword evidence="3" id="KW-0408">Iron</keyword>
<keyword evidence="2" id="KW-0479">Metal-binding</keyword>
<dbReference type="Gene3D" id="1.10.630.10">
    <property type="entry name" value="Cytochrome P450"/>
    <property type="match status" value="1"/>
</dbReference>
<evidence type="ECO:0000256" key="1">
    <source>
        <dbReference type="ARBA" id="ARBA00010617"/>
    </source>
</evidence>
<dbReference type="GO" id="GO:0005506">
    <property type="term" value="F:iron ion binding"/>
    <property type="evidence" value="ECO:0007669"/>
    <property type="project" value="InterPro"/>
</dbReference>
<keyword evidence="4" id="KW-0503">Monooxygenase</keyword>
<dbReference type="GO" id="GO:0006082">
    <property type="term" value="P:organic acid metabolic process"/>
    <property type="evidence" value="ECO:0007669"/>
    <property type="project" value="TreeGrafter"/>
</dbReference>
<dbReference type="Pfam" id="PF00067">
    <property type="entry name" value="p450"/>
    <property type="match status" value="1"/>
</dbReference>
<dbReference type="InterPro" id="IPR001128">
    <property type="entry name" value="Cyt_P450"/>
</dbReference>
<protein>
    <submittedName>
        <fullName evidence="5">Uncharacterized protein</fullName>
    </submittedName>
</protein>
<dbReference type="Proteomes" id="UP000252519">
    <property type="component" value="Unassembled WGS sequence"/>
</dbReference>
<dbReference type="GO" id="GO:0005737">
    <property type="term" value="C:cytoplasm"/>
    <property type="evidence" value="ECO:0007669"/>
    <property type="project" value="TreeGrafter"/>
</dbReference>
<gene>
    <name evidence="5" type="ORF">ANCCAN_29224</name>
</gene>
<dbReference type="InterPro" id="IPR036396">
    <property type="entry name" value="Cyt_P450_sf"/>
</dbReference>
<evidence type="ECO:0000256" key="4">
    <source>
        <dbReference type="ARBA" id="ARBA00023033"/>
    </source>
</evidence>
<dbReference type="EMBL" id="JOJR01014457">
    <property type="protein sequence ID" value="RCN25066.1"/>
    <property type="molecule type" value="Genomic_DNA"/>
</dbReference>
<comment type="similarity">
    <text evidence="1">Belongs to the cytochrome P450 family.</text>
</comment>
<reference evidence="5 6" key="1">
    <citation type="submission" date="2014-10" db="EMBL/GenBank/DDBJ databases">
        <title>Draft genome of the hookworm Ancylostoma caninum.</title>
        <authorList>
            <person name="Mitreva M."/>
        </authorList>
    </citation>
    <scope>NUCLEOTIDE SEQUENCE [LARGE SCALE GENOMIC DNA]</scope>
    <source>
        <strain evidence="5 6">Baltimore</strain>
    </source>
</reference>
<dbReference type="SUPFAM" id="SSF48264">
    <property type="entry name" value="Cytochrome P450"/>
    <property type="match status" value="1"/>
</dbReference>